<sequence length="191" mass="21551">MHYQPRPDGLVSVIIDSNVWNLFSDLRIDLAIELPSDRFKLFIPREIEIELAAIPDQADKVDLKDYVRAQVAAGHVQTQRVFGFNHDRDDPERYGGFGVATWQSETEREFYNLIRERYLLGKKATKSKLSKNEGDAALGASSFFSIVLTCDLTPGPLRVALENGGKVLDMRRFPELGIALADYVMVCHHSP</sequence>
<keyword evidence="2" id="KW-1185">Reference proteome</keyword>
<evidence type="ECO:0000313" key="1">
    <source>
        <dbReference type="EMBL" id="ASG23734.1"/>
    </source>
</evidence>
<proteinExistence type="predicted"/>
<gene>
    <name evidence="1" type="ORF">Y958_22395</name>
</gene>
<dbReference type="EMBL" id="CP022112">
    <property type="protein sequence ID" value="ASG23734.1"/>
    <property type="molecule type" value="Genomic_DNA"/>
</dbReference>
<protein>
    <submittedName>
        <fullName evidence="1">Uncharacterized protein</fullName>
    </submittedName>
</protein>
<dbReference type="AlphaFoldDB" id="A0A248JZX7"/>
<reference evidence="1 2" key="1">
    <citation type="submission" date="2017-06" db="EMBL/GenBank/DDBJ databases">
        <title>Complete genome sequence of Nitrospirillum amazonense strain CBAmC, an endophytic nitrogen-fixing and plant growth-promoting bacterium, isolated from sugarcane.</title>
        <authorList>
            <person name="Schwab S."/>
            <person name="dos Santos Teixeira K.R."/>
            <person name="Simoes Araujo J.L."/>
            <person name="Soares Vidal M."/>
            <person name="Borges de Freitas H.R."/>
            <person name="Rivello Crivelaro A.L."/>
            <person name="Bueno de Camargo Nunes A."/>
            <person name="dos Santos C.M."/>
            <person name="Palmeira da Silva Rosa D."/>
            <person name="da Silva Padilha D."/>
            <person name="da Silva E."/>
            <person name="Araujo Terra L."/>
            <person name="Soares Mendes V."/>
            <person name="Farinelli L."/>
            <person name="Magalhaes Cruz L."/>
            <person name="Baldani J.I."/>
        </authorList>
    </citation>
    <scope>NUCLEOTIDE SEQUENCE [LARGE SCALE GENOMIC DNA]</scope>
    <source>
        <strain evidence="1 2">CBAmC</strain>
    </source>
</reference>
<dbReference type="RefSeq" id="WP_088874210.1">
    <property type="nucleotide sequence ID" value="NZ_CP022112.1"/>
</dbReference>
<evidence type="ECO:0000313" key="2">
    <source>
        <dbReference type="Proteomes" id="UP000197153"/>
    </source>
</evidence>
<accession>A0A248JZX7</accession>
<organism evidence="1 2">
    <name type="scientific">Nitrospirillum viridazoti CBAmc</name>
    <dbReference type="NCBI Taxonomy" id="1441467"/>
    <lineage>
        <taxon>Bacteria</taxon>
        <taxon>Pseudomonadati</taxon>
        <taxon>Pseudomonadota</taxon>
        <taxon>Alphaproteobacteria</taxon>
        <taxon>Rhodospirillales</taxon>
        <taxon>Azospirillaceae</taxon>
        <taxon>Nitrospirillum</taxon>
        <taxon>Nitrospirillum viridazoti</taxon>
    </lineage>
</organism>
<dbReference type="Proteomes" id="UP000197153">
    <property type="component" value="Chromosome 3"/>
</dbReference>
<dbReference type="KEGG" id="nao:Y958_22395"/>
<name>A0A248JZX7_9PROT</name>